<sequence>MRQEAFFVLASALAVASGFVAGNSVNDNVSLRGPRSNIENYMEIIKCVGQWNMACAVDRAQDLLIQTNERFLVEADSQSVALGRKQNSDETPSSLIESISGIFSEITEIVFKNGISGLFRAAKEESLEDEEEEEETGADDKKEETKGRGVNGVERGKKKKKKLKAIIKLLVLGVVLFGKITLLLKILAAHLQIKFLIIAAAGLLINAARFYFDLKKGHQPQKVIYYEHAQHQHHYDGGEEEGWSGGGGGHGGGGYWSRRSYENEEKDKSAQDMAYSHQKPTGSEESTNFSWLK</sequence>
<proteinExistence type="predicted"/>
<evidence type="ECO:0000256" key="1">
    <source>
        <dbReference type="SAM" id="MobiDB-lite"/>
    </source>
</evidence>
<feature type="region of interest" description="Disordered" evidence="1">
    <location>
        <begin position="124"/>
        <end position="154"/>
    </location>
</feature>
<feature type="transmembrane region" description="Helical" evidence="2">
    <location>
        <begin position="193"/>
        <end position="212"/>
    </location>
</feature>
<feature type="transmembrane region" description="Helical" evidence="2">
    <location>
        <begin position="6"/>
        <end position="25"/>
    </location>
</feature>
<feature type="region of interest" description="Disordered" evidence="1">
    <location>
        <begin position="236"/>
        <end position="293"/>
    </location>
</feature>
<gene>
    <name evidence="4" type="primary">LOC108563909</name>
</gene>
<evidence type="ECO:0000313" key="3">
    <source>
        <dbReference type="Proteomes" id="UP000695000"/>
    </source>
</evidence>
<dbReference type="PANTHER" id="PTHR21879">
    <property type="entry name" value="FI03362P-RELATED-RELATED"/>
    <property type="match status" value="1"/>
</dbReference>
<reference evidence="4" key="1">
    <citation type="submission" date="2025-08" db="UniProtKB">
        <authorList>
            <consortium name="RefSeq"/>
        </authorList>
    </citation>
    <scope>IDENTIFICATION</scope>
    <source>
        <tissue evidence="4">Whole Larva</tissue>
    </source>
</reference>
<keyword evidence="2" id="KW-1133">Transmembrane helix</keyword>
<feature type="compositionally biased region" description="Polar residues" evidence="1">
    <location>
        <begin position="278"/>
        <end position="293"/>
    </location>
</feature>
<protein>
    <submittedName>
        <fullName evidence="4">Uncharacterized protein LOC108563909</fullName>
    </submittedName>
</protein>
<organism evidence="3 4">
    <name type="scientific">Nicrophorus vespilloides</name>
    <name type="common">Boreal carrion beetle</name>
    <dbReference type="NCBI Taxonomy" id="110193"/>
    <lineage>
        <taxon>Eukaryota</taxon>
        <taxon>Metazoa</taxon>
        <taxon>Ecdysozoa</taxon>
        <taxon>Arthropoda</taxon>
        <taxon>Hexapoda</taxon>
        <taxon>Insecta</taxon>
        <taxon>Pterygota</taxon>
        <taxon>Neoptera</taxon>
        <taxon>Endopterygota</taxon>
        <taxon>Coleoptera</taxon>
        <taxon>Polyphaga</taxon>
        <taxon>Staphyliniformia</taxon>
        <taxon>Silphidae</taxon>
        <taxon>Nicrophorinae</taxon>
        <taxon>Nicrophorus</taxon>
    </lineage>
</organism>
<keyword evidence="2" id="KW-0472">Membrane</keyword>
<keyword evidence="3" id="KW-1185">Reference proteome</keyword>
<feature type="compositionally biased region" description="Gly residues" evidence="1">
    <location>
        <begin position="243"/>
        <end position="255"/>
    </location>
</feature>
<dbReference type="Proteomes" id="UP000695000">
    <property type="component" value="Unplaced"/>
</dbReference>
<accession>A0ABM1MUG4</accession>
<name>A0ABM1MUG4_NICVS</name>
<feature type="transmembrane region" description="Helical" evidence="2">
    <location>
        <begin position="165"/>
        <end position="187"/>
    </location>
</feature>
<feature type="compositionally biased region" description="Acidic residues" evidence="1">
    <location>
        <begin position="126"/>
        <end position="137"/>
    </location>
</feature>
<evidence type="ECO:0000313" key="4">
    <source>
        <dbReference type="RefSeq" id="XP_017778214.1"/>
    </source>
</evidence>
<dbReference type="GeneID" id="108563909"/>
<evidence type="ECO:0000256" key="2">
    <source>
        <dbReference type="SAM" id="Phobius"/>
    </source>
</evidence>
<feature type="compositionally biased region" description="Basic and acidic residues" evidence="1">
    <location>
        <begin position="259"/>
        <end position="270"/>
    </location>
</feature>
<feature type="compositionally biased region" description="Basic and acidic residues" evidence="1">
    <location>
        <begin position="138"/>
        <end position="147"/>
    </location>
</feature>
<dbReference type="RefSeq" id="XP_017778214.1">
    <property type="nucleotide sequence ID" value="XM_017922725.1"/>
</dbReference>
<dbReference type="PANTHER" id="PTHR21879:SF4">
    <property type="entry name" value="OSIRIS 17, ISOFORM C"/>
    <property type="match status" value="1"/>
</dbReference>
<dbReference type="InterPro" id="IPR012464">
    <property type="entry name" value="DUF1676"/>
</dbReference>
<keyword evidence="2" id="KW-0812">Transmembrane</keyword>